<evidence type="ECO:0000313" key="1">
    <source>
        <dbReference type="EMBL" id="JAH14296.1"/>
    </source>
</evidence>
<reference evidence="1" key="1">
    <citation type="submission" date="2014-11" db="EMBL/GenBank/DDBJ databases">
        <authorList>
            <person name="Amaro Gonzalez C."/>
        </authorList>
    </citation>
    <scope>NUCLEOTIDE SEQUENCE</scope>
</reference>
<name>A0A0E9QBR0_ANGAN</name>
<dbReference type="EMBL" id="GBXM01094281">
    <property type="protein sequence ID" value="JAH14296.1"/>
    <property type="molecule type" value="Transcribed_RNA"/>
</dbReference>
<dbReference type="AlphaFoldDB" id="A0A0E9QBR0"/>
<sequence>MKQLRANNFYFHTYTSLLADCSGHKMQV</sequence>
<reference evidence="1" key="2">
    <citation type="journal article" date="2015" name="Fish Shellfish Immunol.">
        <title>Early steps in the European eel (Anguilla anguilla)-Vibrio vulnificus interaction in the gills: Role of the RtxA13 toxin.</title>
        <authorList>
            <person name="Callol A."/>
            <person name="Pajuelo D."/>
            <person name="Ebbesson L."/>
            <person name="Teles M."/>
            <person name="MacKenzie S."/>
            <person name="Amaro C."/>
        </authorList>
    </citation>
    <scope>NUCLEOTIDE SEQUENCE</scope>
</reference>
<protein>
    <submittedName>
        <fullName evidence="1">Uncharacterized protein</fullName>
    </submittedName>
</protein>
<accession>A0A0E9QBR0</accession>
<organism evidence="1">
    <name type="scientific">Anguilla anguilla</name>
    <name type="common">European freshwater eel</name>
    <name type="synonym">Muraena anguilla</name>
    <dbReference type="NCBI Taxonomy" id="7936"/>
    <lineage>
        <taxon>Eukaryota</taxon>
        <taxon>Metazoa</taxon>
        <taxon>Chordata</taxon>
        <taxon>Craniata</taxon>
        <taxon>Vertebrata</taxon>
        <taxon>Euteleostomi</taxon>
        <taxon>Actinopterygii</taxon>
        <taxon>Neopterygii</taxon>
        <taxon>Teleostei</taxon>
        <taxon>Anguilliformes</taxon>
        <taxon>Anguillidae</taxon>
        <taxon>Anguilla</taxon>
    </lineage>
</organism>
<proteinExistence type="predicted"/>